<comment type="caution">
    <text evidence="1">The sequence shown here is derived from an EMBL/GenBank/DDBJ whole genome shotgun (WGS) entry which is preliminary data.</text>
</comment>
<evidence type="ECO:0000313" key="2">
    <source>
        <dbReference type="Proteomes" id="UP000187412"/>
    </source>
</evidence>
<name>A0ABX3H591_PAEBO</name>
<evidence type="ECO:0000313" key="1">
    <source>
        <dbReference type="EMBL" id="OMD43262.1"/>
    </source>
</evidence>
<dbReference type="EMBL" id="MPTB01000036">
    <property type="protein sequence ID" value="OMD43262.1"/>
    <property type="molecule type" value="Genomic_DNA"/>
</dbReference>
<sequence>MYEWIKDRCLLEYSAKQERFELDRLTGFYKKRLTMDKPPSGMTVLGQYFIASSVLDDESSAQVIPVQDEEFRAILMEQVAPHFTVVREAGHEGVIESLFLEQLRPESKVLFEETKTGIVPVIQDLYRHKDMSSHYHGAKRQLIHYPVNLKLLTPYEAPDVQELQTLLRKFYFKSGGVSSLMPVGWMFEDSLRNSALLRFLAGFVPYVTMLVDADSNEVVVLRMGENELSHTLHLNSAKPQPPRRHNNYLYLDMGIGLVFVVDLAGQPAVEDWKDIQKKQGYYLPEDSDFADFDHETAAPIPEGIGLFFDSDFAKAMVEAVNRELQLFNALGGK</sequence>
<keyword evidence="2" id="KW-1185">Reference proteome</keyword>
<dbReference type="RefSeq" id="WP_076113157.1">
    <property type="nucleotide sequence ID" value="NZ_MPTB01000036.1"/>
</dbReference>
<dbReference type="Proteomes" id="UP000187412">
    <property type="component" value="Unassembled WGS sequence"/>
</dbReference>
<protein>
    <submittedName>
        <fullName evidence="1">Uncharacterized protein</fullName>
    </submittedName>
</protein>
<gene>
    <name evidence="1" type="ORF">BSK56_24510</name>
</gene>
<proteinExistence type="predicted"/>
<accession>A0ABX3H591</accession>
<reference evidence="1 2" key="1">
    <citation type="submission" date="2016-10" db="EMBL/GenBank/DDBJ databases">
        <title>Paenibacillus species isolates.</title>
        <authorList>
            <person name="Beno S.M."/>
        </authorList>
    </citation>
    <scope>NUCLEOTIDE SEQUENCE [LARGE SCALE GENOMIC DNA]</scope>
    <source>
        <strain evidence="1 2">FSL H7-0744</strain>
    </source>
</reference>
<organism evidence="1 2">
    <name type="scientific">Paenibacillus borealis</name>
    <dbReference type="NCBI Taxonomy" id="160799"/>
    <lineage>
        <taxon>Bacteria</taxon>
        <taxon>Bacillati</taxon>
        <taxon>Bacillota</taxon>
        <taxon>Bacilli</taxon>
        <taxon>Bacillales</taxon>
        <taxon>Paenibacillaceae</taxon>
        <taxon>Paenibacillus</taxon>
    </lineage>
</organism>